<gene>
    <name evidence="1" type="ORF">Cocul_01035</name>
</gene>
<evidence type="ECO:0000313" key="2">
    <source>
        <dbReference type="Proteomes" id="UP000050517"/>
    </source>
</evidence>
<organism evidence="1 2">
    <name type="scientific">Corynebacterium oculi</name>
    <dbReference type="NCBI Taxonomy" id="1544416"/>
    <lineage>
        <taxon>Bacteria</taxon>
        <taxon>Bacillati</taxon>
        <taxon>Actinomycetota</taxon>
        <taxon>Actinomycetes</taxon>
        <taxon>Mycobacteriales</taxon>
        <taxon>Corynebacteriaceae</taxon>
        <taxon>Corynebacterium</taxon>
    </lineage>
</organism>
<proteinExistence type="predicted"/>
<keyword evidence="2" id="KW-1185">Reference proteome</keyword>
<dbReference type="EMBL" id="LKST01000002">
    <property type="protein sequence ID" value="KQB84238.1"/>
    <property type="molecule type" value="Genomic_DNA"/>
</dbReference>
<dbReference type="STRING" id="1544416.Cocul_01035"/>
<reference evidence="1 2" key="1">
    <citation type="submission" date="2015-10" db="EMBL/GenBank/DDBJ databases">
        <title>Corynebacteirum lowii and Corynebacterium oculi species nova, derived from human clinical disease and and emended description of Corynebacterium mastiditis.</title>
        <authorList>
            <person name="Bernard K."/>
            <person name="Pacheco A.L."/>
            <person name="Mcdougall C."/>
            <person name="Burtx T."/>
            <person name="Weibe D."/>
            <person name="Tyler S."/>
            <person name="Olson A.B."/>
            <person name="Cnockaert M."/>
            <person name="Eguchi H."/>
            <person name="Kuwahara T."/>
            <person name="Nakayama-Imaohji H."/>
            <person name="Boudewijins M."/>
            <person name="Van Hoecke F."/>
            <person name="Bernier A.-M."/>
            <person name="Vandamme P."/>
        </authorList>
    </citation>
    <scope>NUCLEOTIDE SEQUENCE [LARGE SCALE GENOMIC DNA]</scope>
    <source>
        <strain evidence="1 2">NML 130210</strain>
    </source>
</reference>
<comment type="caution">
    <text evidence="1">The sequence shown here is derived from an EMBL/GenBank/DDBJ whole genome shotgun (WGS) entry which is preliminary data.</text>
</comment>
<protein>
    <submittedName>
        <fullName evidence="1">Uncharacterized protein</fullName>
    </submittedName>
</protein>
<dbReference type="Proteomes" id="UP000050517">
    <property type="component" value="Unassembled WGS sequence"/>
</dbReference>
<name>A0A0Q0Z483_9CORY</name>
<sequence length="145" mass="16173">MKSWWLLWCGYRRAPSLTRVTQGILITPHFTLRDVEVDTHQLRQGEAIPVAFGESHDYLGYPVEEGGAPNPAASLARNQRVTGNPAFFTDPTSAVRGEVVCLRADGADLTESDRAAAEETVRAAQVYCEDYPEEYALWRSAAEWE</sequence>
<evidence type="ECO:0000313" key="1">
    <source>
        <dbReference type="EMBL" id="KQB84238.1"/>
    </source>
</evidence>
<accession>A0A0Q0Z483</accession>
<dbReference type="PATRIC" id="fig|1544416.3.peg.1040"/>
<dbReference type="AlphaFoldDB" id="A0A0Q0Z483"/>